<feature type="compositionally biased region" description="Pro residues" evidence="7">
    <location>
        <begin position="204"/>
        <end position="220"/>
    </location>
</feature>
<dbReference type="CDD" id="cd00265">
    <property type="entry name" value="MADS_MEF2_like"/>
    <property type="match status" value="1"/>
</dbReference>
<organism evidence="9 10">
    <name type="scientific">Apiospora phragmitis</name>
    <dbReference type="NCBI Taxonomy" id="2905665"/>
    <lineage>
        <taxon>Eukaryota</taxon>
        <taxon>Fungi</taxon>
        <taxon>Dikarya</taxon>
        <taxon>Ascomycota</taxon>
        <taxon>Pezizomycotina</taxon>
        <taxon>Sordariomycetes</taxon>
        <taxon>Xylariomycetidae</taxon>
        <taxon>Amphisphaeriales</taxon>
        <taxon>Apiosporaceae</taxon>
        <taxon>Apiospora</taxon>
    </lineage>
</organism>
<dbReference type="GeneID" id="92091918"/>
<dbReference type="RefSeq" id="XP_066715797.1">
    <property type="nucleotide sequence ID" value="XM_066858855.1"/>
</dbReference>
<protein>
    <submittedName>
        <fullName evidence="9">MADS-box MEF2 type transcription factor</fullName>
    </submittedName>
</protein>
<dbReference type="PRINTS" id="PR00404">
    <property type="entry name" value="MADSDOMAIN"/>
</dbReference>
<keyword evidence="2" id="KW-0805">Transcription regulation</keyword>
<name>A0ABR1V0X8_9PEZI</name>
<evidence type="ECO:0000256" key="5">
    <source>
        <dbReference type="ARBA" id="ARBA00023242"/>
    </source>
</evidence>
<feature type="compositionally biased region" description="Polar residues" evidence="7">
    <location>
        <begin position="185"/>
        <end position="195"/>
    </location>
</feature>
<gene>
    <name evidence="9" type="ORF">PG994_007446</name>
</gene>
<feature type="compositionally biased region" description="Acidic residues" evidence="7">
    <location>
        <begin position="86"/>
        <end position="96"/>
    </location>
</feature>
<comment type="similarity">
    <text evidence="6">Belongs to the MEF2 family.</text>
</comment>
<feature type="compositionally biased region" description="Polar residues" evidence="7">
    <location>
        <begin position="518"/>
        <end position="529"/>
    </location>
</feature>
<dbReference type="PANTHER" id="PTHR48019">
    <property type="entry name" value="SERUM RESPONSE FACTOR HOMOLOG"/>
    <property type="match status" value="1"/>
</dbReference>
<comment type="subcellular location">
    <subcellularLocation>
        <location evidence="1">Nucleus</location>
    </subcellularLocation>
</comment>
<dbReference type="PROSITE" id="PS50066">
    <property type="entry name" value="MADS_BOX_2"/>
    <property type="match status" value="1"/>
</dbReference>
<reference evidence="9 10" key="1">
    <citation type="submission" date="2023-01" db="EMBL/GenBank/DDBJ databases">
        <title>Analysis of 21 Apiospora genomes using comparative genomics revels a genus with tremendous synthesis potential of carbohydrate active enzymes and secondary metabolites.</title>
        <authorList>
            <person name="Sorensen T."/>
        </authorList>
    </citation>
    <scope>NUCLEOTIDE SEQUENCE [LARGE SCALE GENOMIC DNA]</scope>
    <source>
        <strain evidence="9 10">CBS 135458</strain>
    </source>
</reference>
<evidence type="ECO:0000256" key="1">
    <source>
        <dbReference type="ARBA" id="ARBA00004123"/>
    </source>
</evidence>
<feature type="compositionally biased region" description="Polar residues" evidence="7">
    <location>
        <begin position="150"/>
        <end position="159"/>
    </location>
</feature>
<keyword evidence="10" id="KW-1185">Reference proteome</keyword>
<feature type="compositionally biased region" description="Low complexity" evidence="7">
    <location>
        <begin position="496"/>
        <end position="507"/>
    </location>
</feature>
<evidence type="ECO:0000256" key="2">
    <source>
        <dbReference type="ARBA" id="ARBA00023015"/>
    </source>
</evidence>
<dbReference type="SMART" id="SM00432">
    <property type="entry name" value="MADS"/>
    <property type="match status" value="1"/>
</dbReference>
<evidence type="ECO:0000256" key="4">
    <source>
        <dbReference type="ARBA" id="ARBA00023163"/>
    </source>
</evidence>
<dbReference type="SUPFAM" id="SSF55455">
    <property type="entry name" value="SRF-like"/>
    <property type="match status" value="1"/>
</dbReference>
<accession>A0ABR1V0X8</accession>
<keyword evidence="5" id="KW-0539">Nucleus</keyword>
<feature type="compositionally biased region" description="Pro residues" evidence="7">
    <location>
        <begin position="287"/>
        <end position="306"/>
    </location>
</feature>
<dbReference type="Gene3D" id="3.40.1810.10">
    <property type="entry name" value="Transcription factor, MADS-box"/>
    <property type="match status" value="1"/>
</dbReference>
<dbReference type="InterPro" id="IPR050142">
    <property type="entry name" value="MADS-box/MEF2_TF"/>
</dbReference>
<dbReference type="InterPro" id="IPR036879">
    <property type="entry name" value="TF_MADSbox_sf"/>
</dbReference>
<comment type="caution">
    <text evidence="9">The sequence shown here is derived from an EMBL/GenBank/DDBJ whole genome shotgun (WGS) entry which is preliminary data.</text>
</comment>
<dbReference type="Proteomes" id="UP001480595">
    <property type="component" value="Unassembled WGS sequence"/>
</dbReference>
<feature type="compositionally biased region" description="Polar residues" evidence="7">
    <location>
        <begin position="454"/>
        <end position="484"/>
    </location>
</feature>
<evidence type="ECO:0000259" key="8">
    <source>
        <dbReference type="PROSITE" id="PS50066"/>
    </source>
</evidence>
<feature type="compositionally biased region" description="Basic and acidic residues" evidence="7">
    <location>
        <begin position="307"/>
        <end position="318"/>
    </location>
</feature>
<keyword evidence="3" id="KW-0238">DNA-binding</keyword>
<proteinExistence type="inferred from homology"/>
<feature type="region of interest" description="Disordered" evidence="7">
    <location>
        <begin position="177"/>
        <end position="529"/>
    </location>
</feature>
<feature type="region of interest" description="Disordered" evidence="7">
    <location>
        <begin position="71"/>
        <end position="164"/>
    </location>
</feature>
<feature type="compositionally biased region" description="Pro residues" evidence="7">
    <location>
        <begin position="251"/>
        <end position="274"/>
    </location>
</feature>
<evidence type="ECO:0000256" key="7">
    <source>
        <dbReference type="SAM" id="MobiDB-lite"/>
    </source>
</evidence>
<evidence type="ECO:0000256" key="3">
    <source>
        <dbReference type="ARBA" id="ARBA00023125"/>
    </source>
</evidence>
<dbReference type="InterPro" id="IPR033896">
    <property type="entry name" value="MEF2-like_N"/>
</dbReference>
<evidence type="ECO:0000313" key="9">
    <source>
        <dbReference type="EMBL" id="KAK8064808.1"/>
    </source>
</evidence>
<feature type="compositionally biased region" description="Polar residues" evidence="7">
    <location>
        <begin position="414"/>
        <end position="432"/>
    </location>
</feature>
<evidence type="ECO:0000256" key="6">
    <source>
        <dbReference type="ARBA" id="ARBA00025805"/>
    </source>
</evidence>
<dbReference type="InterPro" id="IPR002100">
    <property type="entry name" value="TF_MADSbox"/>
</dbReference>
<dbReference type="Pfam" id="PF00319">
    <property type="entry name" value="SRF-TF"/>
    <property type="match status" value="1"/>
</dbReference>
<keyword evidence="4" id="KW-0804">Transcription</keyword>
<evidence type="ECO:0000313" key="10">
    <source>
        <dbReference type="Proteomes" id="UP001480595"/>
    </source>
</evidence>
<dbReference type="EMBL" id="JAQQWL010000007">
    <property type="protein sequence ID" value="KAK8064808.1"/>
    <property type="molecule type" value="Genomic_DNA"/>
</dbReference>
<feature type="domain" description="MADS-box" evidence="8">
    <location>
        <begin position="1"/>
        <end position="61"/>
    </location>
</feature>
<sequence>MGRRKIEIKAIKDDRNRSVTFLKRKGGLFKKAHELSVLCSVDVAVFIFGSNKKLYEYSSGDMRELITRYTYHGGPNEHKGPTDFNGGEDDDDEDGDATPPHGHEGSVEPQMIPPHYQTQGQPPFPHLRGHTPSASPPINGVPFVPRGHTPQPQMGSRPSSRTDFRRPIQHANGYAYMPQPAIYNPQGQPSMSSIPHMTHQPTQFPYPPPQHHHQPQPPMPQYMDDRRSSVPPPSYPQGSTQNQPMQRPQASPQPQPQQLPQQPQPVPHMSPPQPQHQHLEPPQIQHHPPPQPPPQQEPQQPLPPMEPRPDAASERSNRFLDTTSAIKKLPQRKQHSIFTPIDENRSILSQHLESFGAEPRNGKDESAGGGNRSQSVDVGAVQRNNDHGSPPPPPQRSNTSNVPSNLGPGPRKSISGSIPETTFTPPSRSNSLRVGGGAPRPKLKVQIPDEASEAGSNTQESSTSPANPSEAATQANRRSNTESHGTGPVLPPPSPSASALLSAGATGPPNPFARPLPQAQTNNNMNIDTPVSALPSRFLNNEFLPSPSSFYPEWNFRGNDSNTLPSPLNFATPVHGSGPSFLRDENPHNARVPRSIPLDPRLMDLKV</sequence>